<proteinExistence type="inferred from homology"/>
<comment type="catalytic activity">
    <reaction evidence="1 8">
        <text>[protein]-peptidylproline (omega=180) = [protein]-peptidylproline (omega=0)</text>
        <dbReference type="Rhea" id="RHEA:16237"/>
        <dbReference type="Rhea" id="RHEA-COMP:10747"/>
        <dbReference type="Rhea" id="RHEA-COMP:10748"/>
        <dbReference type="ChEBI" id="CHEBI:83833"/>
        <dbReference type="ChEBI" id="CHEBI:83834"/>
        <dbReference type="EC" id="5.2.1.8"/>
    </reaction>
</comment>
<keyword evidence="4 8" id="KW-0963">Cytoplasm</keyword>
<dbReference type="GO" id="GO:0000159">
    <property type="term" value="C:protein phosphatase type 2A complex"/>
    <property type="evidence" value="ECO:0007669"/>
    <property type="project" value="TreeGrafter"/>
</dbReference>
<evidence type="ECO:0000313" key="11">
    <source>
        <dbReference type="Proteomes" id="UP000306050"/>
    </source>
</evidence>
<comment type="caution">
    <text evidence="10">The sequence shown here is derived from an EMBL/GenBank/DDBJ whole genome shotgun (WGS) entry which is preliminary data.</text>
</comment>
<dbReference type="PANTHER" id="PTHR10012">
    <property type="entry name" value="SERINE/THREONINE-PROTEIN PHOSPHATASE 2A REGULATORY SUBUNIT B"/>
    <property type="match status" value="1"/>
</dbReference>
<dbReference type="SUPFAM" id="SSF140984">
    <property type="entry name" value="PTPA-like"/>
    <property type="match status" value="1"/>
</dbReference>
<dbReference type="InterPro" id="IPR043170">
    <property type="entry name" value="PTPA_C_lid"/>
</dbReference>
<dbReference type="GO" id="GO:0008160">
    <property type="term" value="F:protein tyrosine phosphatase activator activity"/>
    <property type="evidence" value="ECO:0007669"/>
    <property type="project" value="TreeGrafter"/>
</dbReference>
<comment type="subcellular location">
    <subcellularLocation>
        <location evidence="2 8">Cytoplasm</location>
    </subcellularLocation>
</comment>
<dbReference type="PIRSF" id="PIRSF016325">
    <property type="entry name" value="Phstyr_phstse_ac"/>
    <property type="match status" value="1"/>
</dbReference>
<keyword evidence="5 8" id="KW-0697">Rotamase</keyword>
<dbReference type="RefSeq" id="XP_029738119.1">
    <property type="nucleotide sequence ID" value="XM_029885553.1"/>
</dbReference>
<dbReference type="CDD" id="cd04087">
    <property type="entry name" value="PTPA"/>
    <property type="match status" value="1"/>
</dbReference>
<reference evidence="10 11" key="1">
    <citation type="submission" date="2019-05" db="EMBL/GenBank/DDBJ databases">
        <title>Sporisorium graminicola CBS 10092 draft sequencing and annotation.</title>
        <authorList>
            <person name="Solano-Gonzalez S."/>
            <person name="Caddick M.X."/>
            <person name="Darby A."/>
        </authorList>
    </citation>
    <scope>NUCLEOTIDE SEQUENCE [LARGE SCALE GENOMIC DNA]</scope>
    <source>
        <strain evidence="10 11">CBS 10092</strain>
    </source>
</reference>
<dbReference type="FunFam" id="1.20.120.1150:FF:000002">
    <property type="entry name" value="Serine/threonine-protein phosphatase 2A activator"/>
    <property type="match status" value="1"/>
</dbReference>
<dbReference type="AlphaFoldDB" id="A0A4U7KP86"/>
<evidence type="ECO:0000256" key="5">
    <source>
        <dbReference type="ARBA" id="ARBA00023110"/>
    </source>
</evidence>
<evidence type="ECO:0000256" key="6">
    <source>
        <dbReference type="ARBA" id="ARBA00023235"/>
    </source>
</evidence>
<dbReference type="KEGG" id="sgra:EX895_004959"/>
<feature type="region of interest" description="Disordered" evidence="9">
    <location>
        <begin position="433"/>
        <end position="460"/>
    </location>
</feature>
<evidence type="ECO:0000256" key="4">
    <source>
        <dbReference type="ARBA" id="ARBA00022490"/>
    </source>
</evidence>
<evidence type="ECO:0000256" key="9">
    <source>
        <dbReference type="SAM" id="MobiDB-lite"/>
    </source>
</evidence>
<dbReference type="EMBL" id="SRRM01000018">
    <property type="protein sequence ID" value="TKY86134.1"/>
    <property type="molecule type" value="Genomic_DNA"/>
</dbReference>
<dbReference type="EC" id="5.2.1.8" evidence="8"/>
<dbReference type="OrthoDB" id="16120at2759"/>
<dbReference type="InterPro" id="IPR004327">
    <property type="entry name" value="Phstyr_phstse_ac"/>
</dbReference>
<organism evidence="10 11">
    <name type="scientific">Sporisorium graminicola</name>
    <dbReference type="NCBI Taxonomy" id="280036"/>
    <lineage>
        <taxon>Eukaryota</taxon>
        <taxon>Fungi</taxon>
        <taxon>Dikarya</taxon>
        <taxon>Basidiomycota</taxon>
        <taxon>Ustilaginomycotina</taxon>
        <taxon>Ustilaginomycetes</taxon>
        <taxon>Ustilaginales</taxon>
        <taxon>Ustilaginaceae</taxon>
        <taxon>Sporisorium</taxon>
    </lineage>
</organism>
<accession>A0A4U7KP86</accession>
<evidence type="ECO:0000256" key="7">
    <source>
        <dbReference type="ARBA" id="ARBA00025287"/>
    </source>
</evidence>
<dbReference type="GO" id="GO:0003755">
    <property type="term" value="F:peptidyl-prolyl cis-trans isomerase activity"/>
    <property type="evidence" value="ECO:0007669"/>
    <property type="project" value="UniProtKB-KW"/>
</dbReference>
<dbReference type="Pfam" id="PF03095">
    <property type="entry name" value="PTPA"/>
    <property type="match status" value="1"/>
</dbReference>
<dbReference type="Proteomes" id="UP000306050">
    <property type="component" value="Chromosome SGRAM_5"/>
</dbReference>
<feature type="region of interest" description="Disordered" evidence="9">
    <location>
        <begin position="381"/>
        <end position="409"/>
    </location>
</feature>
<gene>
    <name evidence="10" type="ORF">EX895_004959</name>
</gene>
<dbReference type="Gene3D" id="1.20.120.1150">
    <property type="match status" value="1"/>
</dbReference>
<name>A0A4U7KP86_9BASI</name>
<feature type="region of interest" description="Disordered" evidence="9">
    <location>
        <begin position="21"/>
        <end position="58"/>
    </location>
</feature>
<keyword evidence="11" id="KW-1185">Reference proteome</keyword>
<comment type="similarity">
    <text evidence="3 8">Belongs to the PTPA-type PPIase family.</text>
</comment>
<dbReference type="PANTHER" id="PTHR10012:SF5">
    <property type="entry name" value="SERINE_THREONINE-PROTEIN PHOSPHATASE 2A ACTIVATOR 2"/>
    <property type="match status" value="1"/>
</dbReference>
<evidence type="ECO:0000256" key="8">
    <source>
        <dbReference type="RuleBase" id="RU361210"/>
    </source>
</evidence>
<evidence type="ECO:0000256" key="1">
    <source>
        <dbReference type="ARBA" id="ARBA00000971"/>
    </source>
</evidence>
<dbReference type="GO" id="GO:0005634">
    <property type="term" value="C:nucleus"/>
    <property type="evidence" value="ECO:0007669"/>
    <property type="project" value="TreeGrafter"/>
</dbReference>
<evidence type="ECO:0000256" key="3">
    <source>
        <dbReference type="ARBA" id="ARBA00011019"/>
    </source>
</evidence>
<dbReference type="GO" id="GO:0005737">
    <property type="term" value="C:cytoplasm"/>
    <property type="evidence" value="ECO:0007669"/>
    <property type="project" value="UniProtKB-SubCell"/>
</dbReference>
<dbReference type="InterPro" id="IPR037218">
    <property type="entry name" value="PTPA_sf"/>
</dbReference>
<dbReference type="GeneID" id="40727854"/>
<feature type="compositionally biased region" description="Basic residues" evidence="9">
    <location>
        <begin position="393"/>
        <end position="402"/>
    </location>
</feature>
<keyword evidence="6 8" id="KW-0413">Isomerase</keyword>
<comment type="function">
    <text evidence="7">PPIases accelerate the folding of proteins. It catalyzes the cis-trans isomerization of proline imidic peptide bonds in oligopeptides. Acts as a regulatory subunit for PP2A-like phosphatases modulating their activity or substrate specificity, probably by inducing a conformational change in the catalytic subunit, a direct target of the PPIase. Can reactivate inactive phosphatase PP2A-phosphatase methylesterase complexes (PP2Ai) in presence of ATP and Mg(2+) by dissociating the inactive form from the complex.</text>
</comment>
<sequence length="460" mass="50922">MADISLHTPVPDAAKDAIISKLRGSPNALSPQEPRPGGPSFLSTASPNEAAAPPQATAEDIKTVSLKDHAFQEPRKRIVSPSSLTRFEQSEAFAEILAFIRVCNTSVVGKTLTEEITTSPACRAILDILNEVAALRKATPPDASVGSSRFGNPAFRTFYAKIRDNNDRLHRMLPGLENDNDASRSARAELSVYFQESWGNQKRIDYGSGMELNIACWLLCLCKLRILRLPEDGAAIVLRIFWTYIQVMRDIQSSYWLEPAGSHGVWGLDDYHFLPFLWGAGQLSNHRHLRPKAIHDPEIVDEFAPKYMYLACIQFINSVKTASLRWHSPMLDDISGARSWSKVNEGMIKMYRAEVLKKLPIAQHIFFGSLIRFPEPTAGQLEEEDVQEDAHGHIHPAGKPHAHGSGEGQAAGWGDCCGIPIPSAFAAAAAEQEKQRQQGFNSTMRGERPFGTGVRRIPFD</sequence>
<evidence type="ECO:0000313" key="10">
    <source>
        <dbReference type="EMBL" id="TKY86134.1"/>
    </source>
</evidence>
<dbReference type="GO" id="GO:0007052">
    <property type="term" value="P:mitotic spindle organization"/>
    <property type="evidence" value="ECO:0007669"/>
    <property type="project" value="TreeGrafter"/>
</dbReference>
<protein>
    <recommendedName>
        <fullName evidence="8">Serine/threonine-protein phosphatase 2A activator</fullName>
        <ecNumber evidence="8">5.2.1.8</ecNumber>
    </recommendedName>
    <alternativeName>
        <fullName evidence="8">Phosphotyrosyl phosphatase activator</fullName>
    </alternativeName>
</protein>
<evidence type="ECO:0000256" key="2">
    <source>
        <dbReference type="ARBA" id="ARBA00004496"/>
    </source>
</evidence>